<keyword evidence="2" id="KW-1185">Reference proteome</keyword>
<evidence type="ECO:0000313" key="2">
    <source>
        <dbReference type="Proteomes" id="UP000221250"/>
    </source>
</evidence>
<name>A0A1S6L3A6_9CAUD</name>
<sequence length="64" mass="7287">MLLNELNQLLKKHSNVLGLPSFRAEVSTSGNNLAWLKKTMPRNTACPERLKELVQKSIQELTRP</sequence>
<accession>A0A1S6L3A6</accession>
<proteinExistence type="predicted"/>
<organism evidence="1 2">
    <name type="scientific">Erwinia phage vB_EamM_Yoloswag</name>
    <dbReference type="NCBI Taxonomy" id="1958956"/>
    <lineage>
        <taxon>Viruses</taxon>
        <taxon>Duplodnaviria</taxon>
        <taxon>Heunggongvirae</taxon>
        <taxon>Uroviricota</taxon>
        <taxon>Caudoviricetes</taxon>
        <taxon>Yoloswagvirus</taxon>
        <taxon>Yoloswagvirus yoloswag</taxon>
    </lineage>
</organism>
<dbReference type="EMBL" id="KY448244">
    <property type="protein sequence ID" value="AQT28639.1"/>
    <property type="molecule type" value="Genomic_DNA"/>
</dbReference>
<protein>
    <submittedName>
        <fullName evidence="1">Uncharacterized protein</fullName>
    </submittedName>
</protein>
<gene>
    <name evidence="1" type="ORF">YOLOSWAG_159</name>
</gene>
<dbReference type="Proteomes" id="UP000221250">
    <property type="component" value="Segment"/>
</dbReference>
<evidence type="ECO:0000313" key="1">
    <source>
        <dbReference type="EMBL" id="AQT28639.1"/>
    </source>
</evidence>
<reference evidence="1 2" key="1">
    <citation type="submission" date="2017-01" db="EMBL/GenBank/DDBJ databases">
        <authorList>
            <person name="Mah S.A."/>
            <person name="Swanson W.J."/>
            <person name="Moy G.W."/>
            <person name="Vacquier V.D."/>
        </authorList>
    </citation>
    <scope>NUCLEOTIDE SEQUENCE [LARGE SCALE GENOMIC DNA]</scope>
</reference>